<dbReference type="PANTHER" id="PTHR14582">
    <property type="entry name" value="INNER KINETOCHORE SUBUNIT MAL2"/>
    <property type="match status" value="1"/>
</dbReference>
<comment type="similarity">
    <text evidence="3">Belongs to the CENP-O/MCM21 family.</text>
</comment>
<keyword evidence="7" id="KW-0137">Centromere</keyword>
<sequence>MAAKLEQEGALYDLQRLQERADRRNAENEGAKQDNVELVDLQSKVEQLREKRDQLRERLKNGPHEIVQEYLKIGQSSKKDYTDTSKQTVLTAVRLLHKRKLADLCDAYRLTGISVVSQEAKRTCFRCETFFNSRYHEPYYVEVELKDTTLKIHKHTVPYFIPIDTISQQYLNSDIKKFFMVISEHLNAFVARREQVHLCQEQHGDKLEGEISCSPAHDFVQLKSKEVEGQDKSVVVKLTYDRLTLTRPSHVDLLTEGLSTSTFRRGLQAKKKLFKDLYLYQAFAEAFTPDLIA</sequence>
<dbReference type="InterPro" id="IPR018464">
    <property type="entry name" value="CENP-O"/>
</dbReference>
<evidence type="ECO:0000256" key="7">
    <source>
        <dbReference type="ARBA" id="ARBA00023328"/>
    </source>
</evidence>
<dbReference type="PANTHER" id="PTHR14582:SF1">
    <property type="entry name" value="CENTROMERE PROTEIN O"/>
    <property type="match status" value="1"/>
</dbReference>
<reference evidence="9" key="1">
    <citation type="submission" date="2023-01" db="EMBL/GenBank/DDBJ databases">
        <title>Genome assembly of the deep-sea coral Lophelia pertusa.</title>
        <authorList>
            <person name="Herrera S."/>
            <person name="Cordes E."/>
        </authorList>
    </citation>
    <scope>NUCLEOTIDE SEQUENCE</scope>
    <source>
        <strain evidence="9">USNM1676648</strain>
        <tissue evidence="9">Polyp</tissue>
    </source>
</reference>
<dbReference type="AlphaFoldDB" id="A0A9X0D6I0"/>
<evidence type="ECO:0000256" key="3">
    <source>
        <dbReference type="ARBA" id="ARBA00007321"/>
    </source>
</evidence>
<dbReference type="GO" id="GO:0005634">
    <property type="term" value="C:nucleus"/>
    <property type="evidence" value="ECO:0007669"/>
    <property type="project" value="UniProtKB-SubCell"/>
</dbReference>
<keyword evidence="10" id="KW-1185">Reference proteome</keyword>
<keyword evidence="5" id="KW-0158">Chromosome</keyword>
<proteinExistence type="inferred from homology"/>
<comment type="subcellular location">
    <subcellularLocation>
        <location evidence="2">Chromosome</location>
        <location evidence="2">Centromere</location>
    </subcellularLocation>
    <subcellularLocation>
        <location evidence="1">Nucleus</location>
    </subcellularLocation>
</comment>
<dbReference type="EMBL" id="MU825873">
    <property type="protein sequence ID" value="KAJ7387463.1"/>
    <property type="molecule type" value="Genomic_DNA"/>
</dbReference>
<name>A0A9X0D6I0_9CNID</name>
<evidence type="ECO:0000313" key="9">
    <source>
        <dbReference type="EMBL" id="KAJ7387463.1"/>
    </source>
</evidence>
<comment type="caution">
    <text evidence="9">The sequence shown here is derived from an EMBL/GenBank/DDBJ whole genome shotgun (WGS) entry which is preliminary data.</text>
</comment>
<dbReference type="OrthoDB" id="10050372at2759"/>
<feature type="coiled-coil region" evidence="8">
    <location>
        <begin position="14"/>
        <end position="58"/>
    </location>
</feature>
<accession>A0A9X0D6I0</accession>
<gene>
    <name evidence="9" type="ORF">OS493_000792</name>
</gene>
<evidence type="ECO:0000256" key="1">
    <source>
        <dbReference type="ARBA" id="ARBA00004123"/>
    </source>
</evidence>
<dbReference type="Proteomes" id="UP001163046">
    <property type="component" value="Unassembled WGS sequence"/>
</dbReference>
<dbReference type="CDD" id="cd23835">
    <property type="entry name" value="DRWD-N_CENP-O"/>
    <property type="match status" value="1"/>
</dbReference>
<evidence type="ECO:0000256" key="2">
    <source>
        <dbReference type="ARBA" id="ARBA00004584"/>
    </source>
</evidence>
<evidence type="ECO:0000313" key="10">
    <source>
        <dbReference type="Proteomes" id="UP001163046"/>
    </source>
</evidence>
<evidence type="ECO:0000256" key="8">
    <source>
        <dbReference type="SAM" id="Coils"/>
    </source>
</evidence>
<evidence type="ECO:0000256" key="4">
    <source>
        <dbReference type="ARBA" id="ARBA00016395"/>
    </source>
</evidence>
<dbReference type="GO" id="GO:0031511">
    <property type="term" value="C:Mis6-Sim4 complex"/>
    <property type="evidence" value="ECO:0007669"/>
    <property type="project" value="TreeGrafter"/>
</dbReference>
<keyword evidence="6" id="KW-0539">Nucleus</keyword>
<dbReference type="Pfam" id="PF09496">
    <property type="entry name" value="CENP-O"/>
    <property type="match status" value="1"/>
</dbReference>
<keyword evidence="8" id="KW-0175">Coiled coil</keyword>
<organism evidence="9 10">
    <name type="scientific">Desmophyllum pertusum</name>
    <dbReference type="NCBI Taxonomy" id="174260"/>
    <lineage>
        <taxon>Eukaryota</taxon>
        <taxon>Metazoa</taxon>
        <taxon>Cnidaria</taxon>
        <taxon>Anthozoa</taxon>
        <taxon>Hexacorallia</taxon>
        <taxon>Scleractinia</taxon>
        <taxon>Caryophylliina</taxon>
        <taxon>Caryophylliidae</taxon>
        <taxon>Desmophyllum</taxon>
    </lineage>
</organism>
<protein>
    <recommendedName>
        <fullName evidence="4">Centromere protein O</fullName>
    </recommendedName>
</protein>
<evidence type="ECO:0000256" key="5">
    <source>
        <dbReference type="ARBA" id="ARBA00022454"/>
    </source>
</evidence>
<evidence type="ECO:0000256" key="6">
    <source>
        <dbReference type="ARBA" id="ARBA00023242"/>
    </source>
</evidence>